<dbReference type="eggNOG" id="ENOG502RWH0">
    <property type="taxonomic scope" value="Eukaryota"/>
</dbReference>
<dbReference type="STRING" id="7918.ENSLOCP00000013749"/>
<evidence type="ECO:0000313" key="12">
    <source>
        <dbReference type="Proteomes" id="UP000018468"/>
    </source>
</evidence>
<feature type="chain" id="PRO_5004868536" evidence="10">
    <location>
        <begin position="23"/>
        <end position="280"/>
    </location>
</feature>
<keyword evidence="3" id="KW-0964">Secreted</keyword>
<evidence type="ECO:0000256" key="9">
    <source>
        <dbReference type="SAM" id="MobiDB-lite"/>
    </source>
</evidence>
<keyword evidence="5" id="KW-0372">Hormone</keyword>
<dbReference type="EMBL" id="AHAT01031655">
    <property type="status" value="NOT_ANNOTATED_CDS"/>
    <property type="molecule type" value="Genomic_DNA"/>
</dbReference>
<dbReference type="Pfam" id="PF05438">
    <property type="entry name" value="TRH"/>
    <property type="match status" value="1"/>
</dbReference>
<dbReference type="PANTHER" id="PTHR17530:SF2">
    <property type="entry name" value="PRO-THYROTROPIN-RELEASING HORMONE"/>
    <property type="match status" value="1"/>
</dbReference>
<evidence type="ECO:0000256" key="8">
    <source>
        <dbReference type="ARBA" id="ARBA00022815"/>
    </source>
</evidence>
<keyword evidence="12" id="KW-1185">Reference proteome</keyword>
<dbReference type="GO" id="GO:0009755">
    <property type="term" value="P:hormone-mediated signaling pathway"/>
    <property type="evidence" value="ECO:0007669"/>
    <property type="project" value="InterPro"/>
</dbReference>
<feature type="region of interest" description="Disordered" evidence="9">
    <location>
        <begin position="257"/>
        <end position="280"/>
    </location>
</feature>
<dbReference type="GO" id="GO:0008437">
    <property type="term" value="F:thyrotropin-releasing hormone activity"/>
    <property type="evidence" value="ECO:0000318"/>
    <property type="project" value="GO_Central"/>
</dbReference>
<protein>
    <submittedName>
        <fullName evidence="11">Thyrotropin releasing hormone</fullName>
    </submittedName>
</protein>
<evidence type="ECO:0000256" key="7">
    <source>
        <dbReference type="ARBA" id="ARBA00022737"/>
    </source>
</evidence>
<name>W5MZE0_LEPOC</name>
<dbReference type="KEGG" id="loc:102695722"/>
<comment type="subcellular location">
    <subcellularLocation>
        <location evidence="1">Secreted</location>
    </subcellularLocation>
</comment>
<evidence type="ECO:0000256" key="10">
    <source>
        <dbReference type="SAM" id="SignalP"/>
    </source>
</evidence>
<dbReference type="PIRSF" id="PIRSF001795">
    <property type="entry name" value="TRH"/>
    <property type="match status" value="1"/>
</dbReference>
<proteinExistence type="inferred from homology"/>
<dbReference type="GO" id="GO:0005576">
    <property type="term" value="C:extracellular region"/>
    <property type="evidence" value="ECO:0007669"/>
    <property type="project" value="UniProtKB-SubCell"/>
</dbReference>
<dbReference type="OrthoDB" id="9949225at2759"/>
<dbReference type="InterPro" id="IPR008857">
    <property type="entry name" value="TRH"/>
</dbReference>
<evidence type="ECO:0000313" key="11">
    <source>
        <dbReference type="Ensembl" id="ENSLOCP00000013749.1"/>
    </source>
</evidence>
<dbReference type="GO" id="GO:0030141">
    <property type="term" value="C:secretory granule"/>
    <property type="evidence" value="ECO:0000318"/>
    <property type="project" value="GO_Central"/>
</dbReference>
<reference evidence="11" key="2">
    <citation type="submission" date="2025-08" db="UniProtKB">
        <authorList>
            <consortium name="Ensembl"/>
        </authorList>
    </citation>
    <scope>IDENTIFICATION</scope>
</reference>
<sequence>MRSACLILLVSLTVCNLTVNLGQNIPDESDKEERVPLDDILQRAQNIIFRSLLKKIEDEDKLNDQVSSQQEWLSKRQHPGKRYQEDIEKRQHPGRREEDEDLRYPDFEKRQHPGRREEDDDYFEEQKRQHPGKREDETDDYVELQRRQHPGKRSLMDQYSDATDSQMGYQSDMSKRQHPGKRYLSYNKRQHPGRRELENELDAGDLQDLEKRQHPGKRYWDIKSPDYINNLPCDIKDPVKCNKASLLLELLDNVNKSRAEEKRQHPGRRFAFDDDLTDQE</sequence>
<dbReference type="GeneTree" id="ENSGT00390000016951"/>
<dbReference type="GO" id="GO:0014050">
    <property type="term" value="P:negative regulation of glutamate secretion"/>
    <property type="evidence" value="ECO:0000318"/>
    <property type="project" value="GO_Central"/>
</dbReference>
<feature type="compositionally biased region" description="Polar residues" evidence="9">
    <location>
        <begin position="160"/>
        <end position="172"/>
    </location>
</feature>
<evidence type="ECO:0000256" key="2">
    <source>
        <dbReference type="ARBA" id="ARBA00010437"/>
    </source>
</evidence>
<organism evidence="11 12">
    <name type="scientific">Lepisosteus oculatus</name>
    <name type="common">Spotted gar</name>
    <dbReference type="NCBI Taxonomy" id="7918"/>
    <lineage>
        <taxon>Eukaryota</taxon>
        <taxon>Metazoa</taxon>
        <taxon>Chordata</taxon>
        <taxon>Craniata</taxon>
        <taxon>Vertebrata</taxon>
        <taxon>Euteleostomi</taxon>
        <taxon>Actinopterygii</taxon>
        <taxon>Neopterygii</taxon>
        <taxon>Holostei</taxon>
        <taxon>Semionotiformes</taxon>
        <taxon>Lepisosteidae</taxon>
        <taxon>Lepisosteus</taxon>
    </lineage>
</organism>
<dbReference type="Ensembl" id="ENSLOCT00000013778.1">
    <property type="protein sequence ID" value="ENSLOCP00000013749.1"/>
    <property type="gene ID" value="ENSLOCG00000011194.1"/>
</dbReference>
<dbReference type="GO" id="GO:0042755">
    <property type="term" value="P:eating behavior"/>
    <property type="evidence" value="ECO:0000318"/>
    <property type="project" value="GO_Central"/>
</dbReference>
<dbReference type="GO" id="GO:0014054">
    <property type="term" value="P:positive regulation of gamma-aminobutyric acid secretion"/>
    <property type="evidence" value="ECO:0000318"/>
    <property type="project" value="GO_Central"/>
</dbReference>
<dbReference type="GeneID" id="102695722"/>
<dbReference type="GO" id="GO:0032024">
    <property type="term" value="P:positive regulation of insulin secretion"/>
    <property type="evidence" value="ECO:0000318"/>
    <property type="project" value="GO_Central"/>
</dbReference>
<dbReference type="RefSeq" id="XP_015202805.1">
    <property type="nucleotide sequence ID" value="XM_015347319.2"/>
</dbReference>
<feature type="signal peptide" evidence="10">
    <location>
        <begin position="1"/>
        <end position="22"/>
    </location>
</feature>
<feature type="compositionally biased region" description="Basic and acidic residues" evidence="9">
    <location>
        <begin position="124"/>
        <end position="136"/>
    </location>
</feature>
<dbReference type="Bgee" id="ENSLOCG00000011194">
    <property type="expression patterns" value="Expressed in brain and 6 other cell types or tissues"/>
</dbReference>
<reference evidence="11" key="3">
    <citation type="submission" date="2025-09" db="UniProtKB">
        <authorList>
            <consortium name="Ensembl"/>
        </authorList>
    </citation>
    <scope>IDENTIFICATION</scope>
</reference>
<keyword evidence="6 10" id="KW-0732">Signal</keyword>
<feature type="region of interest" description="Disordered" evidence="9">
    <location>
        <begin position="67"/>
        <end position="205"/>
    </location>
</feature>
<evidence type="ECO:0000256" key="5">
    <source>
        <dbReference type="ARBA" id="ARBA00022702"/>
    </source>
</evidence>
<dbReference type="InParanoid" id="W5MZE0"/>
<dbReference type="Proteomes" id="UP000018468">
    <property type="component" value="Linkage group LG5"/>
</dbReference>
<reference evidence="12" key="1">
    <citation type="submission" date="2011-12" db="EMBL/GenBank/DDBJ databases">
        <title>The Draft Genome of Lepisosteus oculatus.</title>
        <authorList>
            <consortium name="The Broad Institute Genome Assembly &amp; Analysis Group"/>
            <consortium name="Computational R&amp;D Group"/>
            <consortium name="and Sequencing Platform"/>
            <person name="Di Palma F."/>
            <person name="Alfoldi J."/>
            <person name="Johnson J."/>
            <person name="Berlin A."/>
            <person name="Gnerre S."/>
            <person name="Jaffe D."/>
            <person name="MacCallum I."/>
            <person name="Young S."/>
            <person name="Walker B.J."/>
            <person name="Lander E.S."/>
            <person name="Lindblad-Toh K."/>
        </authorList>
    </citation>
    <scope>NUCLEOTIDE SEQUENCE [LARGE SCALE GENOMIC DNA]</scope>
</reference>
<accession>W5MZE0</accession>
<evidence type="ECO:0000256" key="6">
    <source>
        <dbReference type="ARBA" id="ARBA00022729"/>
    </source>
</evidence>
<evidence type="ECO:0000256" key="1">
    <source>
        <dbReference type="ARBA" id="ARBA00004613"/>
    </source>
</evidence>
<dbReference type="AlphaFoldDB" id="W5MZE0"/>
<keyword evidence="7" id="KW-0677">Repeat</keyword>
<dbReference type="OMA" id="QESFTCN"/>
<evidence type="ECO:0000256" key="4">
    <source>
        <dbReference type="ARBA" id="ARBA00022685"/>
    </source>
</evidence>
<dbReference type="CTD" id="7200"/>
<keyword evidence="4" id="KW-0165">Cleavage on pair of basic residues</keyword>
<dbReference type="GO" id="GO:0001692">
    <property type="term" value="P:histamine metabolic process"/>
    <property type="evidence" value="ECO:0000318"/>
    <property type="project" value="GO_Central"/>
</dbReference>
<feature type="compositionally biased region" description="Basic and acidic residues" evidence="9">
    <location>
        <begin position="82"/>
        <end position="117"/>
    </location>
</feature>
<comment type="similarity">
    <text evidence="2">Belongs to the TRH family.</text>
</comment>
<keyword evidence="8" id="KW-0027">Amidation</keyword>
<evidence type="ECO:0000256" key="3">
    <source>
        <dbReference type="ARBA" id="ARBA00022525"/>
    </source>
</evidence>
<dbReference type="PANTHER" id="PTHR17530">
    <property type="entry name" value="PRO-THYROTROPIN-RELEASING HORMONE"/>
    <property type="match status" value="1"/>
</dbReference>